<feature type="compositionally biased region" description="Acidic residues" evidence="1">
    <location>
        <begin position="158"/>
        <end position="167"/>
    </location>
</feature>
<dbReference type="EMBL" id="CAMXCT010000538">
    <property type="protein sequence ID" value="CAI3980118.1"/>
    <property type="molecule type" value="Genomic_DNA"/>
</dbReference>
<feature type="compositionally biased region" description="Polar residues" evidence="1">
    <location>
        <begin position="78"/>
        <end position="93"/>
    </location>
</feature>
<dbReference type="EMBL" id="CAMXCT020000538">
    <property type="protein sequence ID" value="CAL1133493.1"/>
    <property type="molecule type" value="Genomic_DNA"/>
</dbReference>
<keyword evidence="4" id="KW-1185">Reference proteome</keyword>
<evidence type="ECO:0000313" key="2">
    <source>
        <dbReference type="EMBL" id="CAI3980118.1"/>
    </source>
</evidence>
<protein>
    <submittedName>
        <fullName evidence="2">Uncharacterized protein</fullName>
    </submittedName>
</protein>
<accession>A0A9P1FL45</accession>
<evidence type="ECO:0000256" key="1">
    <source>
        <dbReference type="SAM" id="MobiDB-lite"/>
    </source>
</evidence>
<dbReference type="Proteomes" id="UP001152797">
    <property type="component" value="Unassembled WGS sequence"/>
</dbReference>
<feature type="region of interest" description="Disordered" evidence="1">
    <location>
        <begin position="141"/>
        <end position="198"/>
    </location>
</feature>
<sequence length="198" mass="22274">MVTSSRRTGASVVVLPGAADGTGNCLEPKLSEAPEIPRIMLPLAQVKKEPRRRSAMWSEESPPNLKGKAWVLSEERFTPSNETTSSHAASSSCDRCHRDDDEEDEPDDLPPVTKCPENGSQTRRWEDWLDVRDLPLVTRCPAMPRARYRPSDWLDPRESDEEEDEDLAPMTKCPEDGAARLHHFEKPEPQPKLGSTME</sequence>
<reference evidence="3 4" key="2">
    <citation type="submission" date="2024-05" db="EMBL/GenBank/DDBJ databases">
        <authorList>
            <person name="Chen Y."/>
            <person name="Shah S."/>
            <person name="Dougan E. K."/>
            <person name="Thang M."/>
            <person name="Chan C."/>
        </authorList>
    </citation>
    <scope>NUCLEOTIDE SEQUENCE [LARGE SCALE GENOMIC DNA]</scope>
</reference>
<reference evidence="2" key="1">
    <citation type="submission" date="2022-10" db="EMBL/GenBank/DDBJ databases">
        <authorList>
            <person name="Chen Y."/>
            <person name="Dougan E. K."/>
            <person name="Chan C."/>
            <person name="Rhodes N."/>
            <person name="Thang M."/>
        </authorList>
    </citation>
    <scope>NUCLEOTIDE SEQUENCE</scope>
</reference>
<organism evidence="2">
    <name type="scientific">Cladocopium goreaui</name>
    <dbReference type="NCBI Taxonomy" id="2562237"/>
    <lineage>
        <taxon>Eukaryota</taxon>
        <taxon>Sar</taxon>
        <taxon>Alveolata</taxon>
        <taxon>Dinophyceae</taxon>
        <taxon>Suessiales</taxon>
        <taxon>Symbiodiniaceae</taxon>
        <taxon>Cladocopium</taxon>
    </lineage>
</organism>
<feature type="compositionally biased region" description="Basic and acidic residues" evidence="1">
    <location>
        <begin position="173"/>
        <end position="189"/>
    </location>
</feature>
<evidence type="ECO:0000313" key="4">
    <source>
        <dbReference type="Proteomes" id="UP001152797"/>
    </source>
</evidence>
<dbReference type="EMBL" id="CAMXCT030000538">
    <property type="protein sequence ID" value="CAL4767430.1"/>
    <property type="molecule type" value="Genomic_DNA"/>
</dbReference>
<dbReference type="AlphaFoldDB" id="A0A9P1FL45"/>
<feature type="region of interest" description="Disordered" evidence="1">
    <location>
        <begin position="47"/>
        <end position="120"/>
    </location>
</feature>
<comment type="caution">
    <text evidence="2">The sequence shown here is derived from an EMBL/GenBank/DDBJ whole genome shotgun (WGS) entry which is preliminary data.</text>
</comment>
<feature type="region of interest" description="Disordered" evidence="1">
    <location>
        <begin position="1"/>
        <end position="30"/>
    </location>
</feature>
<name>A0A9P1FL45_9DINO</name>
<proteinExistence type="predicted"/>
<evidence type="ECO:0000313" key="3">
    <source>
        <dbReference type="EMBL" id="CAL4767430.1"/>
    </source>
</evidence>
<gene>
    <name evidence="2" type="ORF">C1SCF055_LOCUS8023</name>
</gene>